<reference evidence="7 8" key="1">
    <citation type="submission" date="2015-05" db="EMBL/GenBank/DDBJ databases">
        <authorList>
            <person name="Wang D.B."/>
            <person name="Wang M."/>
        </authorList>
    </citation>
    <scope>NUCLEOTIDE SEQUENCE [LARGE SCALE GENOMIC DNA]</scope>
    <source>
        <strain evidence="7">VL1</strain>
    </source>
</reference>
<evidence type="ECO:0000256" key="4">
    <source>
        <dbReference type="SAM" id="MobiDB-lite"/>
    </source>
</evidence>
<evidence type="ECO:0000256" key="1">
    <source>
        <dbReference type="ARBA" id="ARBA00022603"/>
    </source>
</evidence>
<dbReference type="InterPro" id="IPR001077">
    <property type="entry name" value="COMT_C"/>
</dbReference>
<dbReference type="AlphaFoldDB" id="A0A0G4N1C6"/>
<feature type="compositionally biased region" description="Polar residues" evidence="4">
    <location>
        <begin position="266"/>
        <end position="275"/>
    </location>
</feature>
<evidence type="ECO:0000313" key="7">
    <source>
        <dbReference type="EMBL" id="CRK40169.1"/>
    </source>
</evidence>
<dbReference type="InterPro" id="IPR016461">
    <property type="entry name" value="COMT-like"/>
</dbReference>
<organism evidence="7 8">
    <name type="scientific">Verticillium longisporum</name>
    <name type="common">Verticillium dahliae var. longisporum</name>
    <dbReference type="NCBI Taxonomy" id="100787"/>
    <lineage>
        <taxon>Eukaryota</taxon>
        <taxon>Fungi</taxon>
        <taxon>Dikarya</taxon>
        <taxon>Ascomycota</taxon>
        <taxon>Pezizomycotina</taxon>
        <taxon>Sordariomycetes</taxon>
        <taxon>Hypocreomycetidae</taxon>
        <taxon>Glomerellales</taxon>
        <taxon>Plectosphaerellaceae</taxon>
        <taxon>Verticillium</taxon>
    </lineage>
</organism>
<protein>
    <submittedName>
        <fullName evidence="7">Uncharacterized protein</fullName>
    </submittedName>
</protein>
<evidence type="ECO:0000259" key="5">
    <source>
        <dbReference type="Pfam" id="PF00891"/>
    </source>
</evidence>
<dbReference type="SUPFAM" id="SSF46785">
    <property type="entry name" value="Winged helix' DNA-binding domain"/>
    <property type="match status" value="1"/>
</dbReference>
<dbReference type="PANTHER" id="PTHR43712">
    <property type="entry name" value="PUTATIVE (AFU_ORTHOLOGUE AFUA_4G14580)-RELATED"/>
    <property type="match status" value="1"/>
</dbReference>
<dbReference type="GO" id="GO:0046983">
    <property type="term" value="F:protein dimerization activity"/>
    <property type="evidence" value="ECO:0007669"/>
    <property type="project" value="InterPro"/>
</dbReference>
<name>A0A0G4N1C6_VERLO</name>
<dbReference type="InterPro" id="IPR029063">
    <property type="entry name" value="SAM-dependent_MTases_sf"/>
</dbReference>
<feature type="region of interest" description="Disordered" evidence="4">
    <location>
        <begin position="266"/>
        <end position="295"/>
    </location>
</feature>
<dbReference type="EMBL" id="CVQH01026172">
    <property type="protein sequence ID" value="CRK40169.1"/>
    <property type="molecule type" value="Genomic_DNA"/>
</dbReference>
<dbReference type="InterPro" id="IPR036390">
    <property type="entry name" value="WH_DNA-bd_sf"/>
</dbReference>
<dbReference type="Proteomes" id="UP000044602">
    <property type="component" value="Unassembled WGS sequence"/>
</dbReference>
<gene>
    <name evidence="7" type="ORF">BN1708_016780</name>
</gene>
<dbReference type="PANTHER" id="PTHR43712:SF2">
    <property type="entry name" value="O-METHYLTRANSFERASE CICE"/>
    <property type="match status" value="1"/>
</dbReference>
<accession>A0A0G4N1C6</accession>
<keyword evidence="3" id="KW-0949">S-adenosyl-L-methionine</keyword>
<dbReference type="Pfam" id="PF08100">
    <property type="entry name" value="Dimerisation"/>
    <property type="match status" value="1"/>
</dbReference>
<feature type="non-terminal residue" evidence="7">
    <location>
        <position position="1"/>
    </location>
</feature>
<proteinExistence type="predicted"/>
<keyword evidence="8" id="KW-1185">Reference proteome</keyword>
<dbReference type="Pfam" id="PF00891">
    <property type="entry name" value="Methyltransf_2"/>
    <property type="match status" value="1"/>
</dbReference>
<evidence type="ECO:0000256" key="3">
    <source>
        <dbReference type="ARBA" id="ARBA00022691"/>
    </source>
</evidence>
<dbReference type="STRING" id="100787.A0A0G4N1C6"/>
<evidence type="ECO:0000256" key="2">
    <source>
        <dbReference type="ARBA" id="ARBA00022679"/>
    </source>
</evidence>
<evidence type="ECO:0000313" key="8">
    <source>
        <dbReference type="Proteomes" id="UP000044602"/>
    </source>
</evidence>
<dbReference type="InterPro" id="IPR036388">
    <property type="entry name" value="WH-like_DNA-bd_sf"/>
</dbReference>
<evidence type="ECO:0000259" key="6">
    <source>
        <dbReference type="Pfam" id="PF08100"/>
    </source>
</evidence>
<feature type="domain" description="O-methyltransferase dimerisation" evidence="6">
    <location>
        <begin position="114"/>
        <end position="191"/>
    </location>
</feature>
<dbReference type="InterPro" id="IPR012967">
    <property type="entry name" value="COMT_dimerisation"/>
</dbReference>
<keyword evidence="2" id="KW-0808">Transferase</keyword>
<feature type="domain" description="O-methyltransferase C-terminal" evidence="5">
    <location>
        <begin position="396"/>
        <end position="569"/>
    </location>
</feature>
<dbReference type="GO" id="GO:0008171">
    <property type="term" value="F:O-methyltransferase activity"/>
    <property type="evidence" value="ECO:0007669"/>
    <property type="project" value="InterPro"/>
</dbReference>
<dbReference type="PROSITE" id="PS51683">
    <property type="entry name" value="SAM_OMT_II"/>
    <property type="match status" value="1"/>
</dbReference>
<dbReference type="Gene3D" id="3.40.50.150">
    <property type="entry name" value="Vaccinia Virus protein VP39"/>
    <property type="match status" value="1"/>
</dbReference>
<dbReference type="SUPFAM" id="SSF53335">
    <property type="entry name" value="S-adenosyl-L-methionine-dependent methyltransferases"/>
    <property type="match status" value="1"/>
</dbReference>
<dbReference type="Gene3D" id="1.10.10.10">
    <property type="entry name" value="Winged helix-like DNA-binding domain superfamily/Winged helix DNA-binding domain"/>
    <property type="match status" value="1"/>
</dbReference>
<dbReference type="GO" id="GO:0032259">
    <property type="term" value="P:methylation"/>
    <property type="evidence" value="ECO:0007669"/>
    <property type="project" value="UniProtKB-KW"/>
</dbReference>
<keyword evidence="1" id="KW-0489">Methyltransferase</keyword>
<sequence>QTDFDLSYGLTGQISLQPQHIHHFATSPHDVTTATMTRAADAVSNRLLKLGELIQTNITQLIESRRAVAATGNGTESSDLPPWSVFNAQRALQAATGSLTELISQPENRLLEVSSQYFEARALHIAADARIPDLLAETAPGGVPVVLLSAKVGIEARKLSRLLRCLCSIHIFTEVEPDVFANNAVSAWLVDNEPLRAYILLFGLDLYTASDHLPRALHDSVKGSSYAVDQTAWQDALGVSKSRWDWLEEKTSASDLREGCNAAVQGTTDTDTAARTPSAPGAGGQGRDAAAASPKTPYPGVFGTELSRVVNSGVGDGQPISRPEHAIFSLAMVGGGRVFGRAHLHDFPWASLGAATVVDVGGGSPLLFETLPFNRMDSVPLVITLQFSALDVDLYFGRIEAVTDVTGITGGFCLQLSHLYPDLKFVLQDRGPAINKAHNEVWPRENPAALAAGRIQFVVHDFFEKNPVPEADVYWLRYVLHDWSDDYCVRILSGIRQSMGPRSRILICDQVMNTTHGCSDLPPAPEPLLPNWGYYTRYSHQRDLAMMAIINGIERKPDEFRELVERAGLRLRKIWDCRSQVGLVEVVLPNSEL</sequence>